<dbReference type="CDD" id="cd01949">
    <property type="entry name" value="GGDEF"/>
    <property type="match status" value="1"/>
</dbReference>
<dbReference type="AlphaFoldDB" id="A0A2A9UZF7"/>
<comment type="caution">
    <text evidence="5">The sequence shown here is derived from an EMBL/GenBank/DDBJ whole genome shotgun (WGS) entry which is preliminary data.</text>
</comment>
<dbReference type="Pfam" id="PF00990">
    <property type="entry name" value="GGDEF"/>
    <property type="match status" value="1"/>
</dbReference>
<dbReference type="Pfam" id="PF13426">
    <property type="entry name" value="PAS_9"/>
    <property type="match status" value="1"/>
</dbReference>
<evidence type="ECO:0000313" key="5">
    <source>
        <dbReference type="EMBL" id="PEW00893.1"/>
    </source>
</evidence>
<dbReference type="CDD" id="cd00130">
    <property type="entry name" value="PAS"/>
    <property type="match status" value="1"/>
</dbReference>
<dbReference type="InterPro" id="IPR029787">
    <property type="entry name" value="Nucleotide_cyclase"/>
</dbReference>
<reference evidence="5 6" key="1">
    <citation type="submission" date="2017-09" db="EMBL/GenBank/DDBJ databases">
        <title>Large-scale bioinformatics analysis of Bacillus genomes uncovers conserved roles of natural products in bacterial physiology.</title>
        <authorList>
            <consortium name="Agbiome Team Llc"/>
            <person name="Bleich R.M."/>
            <person name="Grubbs K.J."/>
            <person name="Santa Maria K.C."/>
            <person name="Allen S.E."/>
            <person name="Farag S."/>
            <person name="Shank E.A."/>
            <person name="Bowers A."/>
        </authorList>
    </citation>
    <scope>NUCLEOTIDE SEQUENCE [LARGE SCALE GENOMIC DNA]</scope>
    <source>
        <strain evidence="5 6">AFS010695</strain>
    </source>
</reference>
<dbReference type="RefSeq" id="WP_000893338.1">
    <property type="nucleotide sequence ID" value="NZ_NTWE01000027.1"/>
</dbReference>
<evidence type="ECO:0000259" key="2">
    <source>
        <dbReference type="PROSITE" id="PS50113"/>
    </source>
</evidence>
<dbReference type="SUPFAM" id="SSF55785">
    <property type="entry name" value="PYP-like sensor domain (PAS domain)"/>
    <property type="match status" value="1"/>
</dbReference>
<evidence type="ECO:0000259" key="4">
    <source>
        <dbReference type="PROSITE" id="PS50887"/>
    </source>
</evidence>
<dbReference type="InterPro" id="IPR000700">
    <property type="entry name" value="PAS-assoc_C"/>
</dbReference>
<dbReference type="NCBIfam" id="TIGR00254">
    <property type="entry name" value="GGDEF"/>
    <property type="match status" value="1"/>
</dbReference>
<dbReference type="SMART" id="SM00267">
    <property type="entry name" value="GGDEF"/>
    <property type="match status" value="1"/>
</dbReference>
<dbReference type="InterPro" id="IPR001610">
    <property type="entry name" value="PAC"/>
</dbReference>
<dbReference type="PANTHER" id="PTHR44757">
    <property type="entry name" value="DIGUANYLATE CYCLASE DGCP"/>
    <property type="match status" value="1"/>
</dbReference>
<feature type="domain" description="GGDEF" evidence="4">
    <location>
        <begin position="172"/>
        <end position="304"/>
    </location>
</feature>
<feature type="domain" description="EAL" evidence="3">
    <location>
        <begin position="313"/>
        <end position="567"/>
    </location>
</feature>
<dbReference type="SUPFAM" id="SSF55073">
    <property type="entry name" value="Nucleotide cyclase"/>
    <property type="match status" value="1"/>
</dbReference>
<proteinExistence type="predicted"/>
<protein>
    <submittedName>
        <fullName evidence="5">GGDEF domain-containing protein</fullName>
    </submittedName>
</protein>
<organism evidence="5 6">
    <name type="scientific">Bacillus cereus</name>
    <dbReference type="NCBI Taxonomy" id="1396"/>
    <lineage>
        <taxon>Bacteria</taxon>
        <taxon>Bacillati</taxon>
        <taxon>Bacillota</taxon>
        <taxon>Bacilli</taxon>
        <taxon>Bacillales</taxon>
        <taxon>Bacillaceae</taxon>
        <taxon>Bacillus</taxon>
        <taxon>Bacillus cereus group</taxon>
    </lineage>
</organism>
<dbReference type="SMART" id="SM00086">
    <property type="entry name" value="PAC"/>
    <property type="match status" value="1"/>
</dbReference>
<dbReference type="Gene3D" id="3.30.70.270">
    <property type="match status" value="1"/>
</dbReference>
<accession>A0A2A9UZF7</accession>
<dbReference type="CDD" id="cd01948">
    <property type="entry name" value="EAL"/>
    <property type="match status" value="1"/>
</dbReference>
<dbReference type="Pfam" id="PF00563">
    <property type="entry name" value="EAL"/>
    <property type="match status" value="1"/>
</dbReference>
<dbReference type="NCBIfam" id="TIGR00229">
    <property type="entry name" value="sensory_box"/>
    <property type="match status" value="1"/>
</dbReference>
<dbReference type="InterPro" id="IPR052155">
    <property type="entry name" value="Biofilm_reg_signaling"/>
</dbReference>
<dbReference type="Gene3D" id="3.20.20.450">
    <property type="entry name" value="EAL domain"/>
    <property type="match status" value="1"/>
</dbReference>
<sequence>MLEQRDHALYDSSLRDLKLALDESSIVAITDRKGLITYVNDKFCEISKYTREELIGKDHRILNSGYHPKAFFQNLWKRILNGKVWSGEIRNRAKDGTYYWVKTTIVPFLNEKGDPYQFIAIRNDISSRKEAEQRLRLSESRYRELAYHDALTSLPNRLQLITTVNELITGKIEFGMIYFDLDRFKLVNDTLGHMIGDLLLSEVASRLHYVLGEADVLARLGGDEFVLLTKSHTQDEMRQLATSVLSCFQAPFMLEGHEVYISASLGLCSYPQDGQDVETLLKNSDLAMYSAKEQGRNAACFFTDELRAKINRRMKIEFALQKAIRDEELDVALQPIIDLKTKKYTGVEALVRCTTEEGPISPSEFIPVAEECGLIIKLGDWVLEKSCRLFKTLPEYEDGLRLSVNLSIQQLMQKRFILSVRSILRRTGFPPNRLILEITESIAVQHFDYIIATLQELRSMGVLIALDDFGTGYSSLYYLKQLPLDIVKIDRNFIREFHYDHAQPERTIVKSVIEIAHSLNLAVVAEGVETVEQESLLQSMGCDYVQGFYYAKPLFVGDLKEKLITDSLSRINGQ</sequence>
<feature type="domain" description="PAC" evidence="2">
    <location>
        <begin position="85"/>
        <end position="137"/>
    </location>
</feature>
<evidence type="ECO:0000313" key="6">
    <source>
        <dbReference type="Proteomes" id="UP000220635"/>
    </source>
</evidence>
<dbReference type="InterPro" id="IPR001633">
    <property type="entry name" value="EAL_dom"/>
</dbReference>
<dbReference type="InterPro" id="IPR000014">
    <property type="entry name" value="PAS"/>
</dbReference>
<dbReference type="SMART" id="SM00052">
    <property type="entry name" value="EAL"/>
    <property type="match status" value="1"/>
</dbReference>
<dbReference type="OrthoDB" id="9759607at2"/>
<dbReference type="PROSITE" id="PS50112">
    <property type="entry name" value="PAS"/>
    <property type="match status" value="1"/>
</dbReference>
<dbReference type="Gene3D" id="3.30.450.20">
    <property type="entry name" value="PAS domain"/>
    <property type="match status" value="1"/>
</dbReference>
<dbReference type="InterPro" id="IPR000160">
    <property type="entry name" value="GGDEF_dom"/>
</dbReference>
<dbReference type="InterPro" id="IPR043128">
    <property type="entry name" value="Rev_trsase/Diguanyl_cyclase"/>
</dbReference>
<dbReference type="InterPro" id="IPR035965">
    <property type="entry name" value="PAS-like_dom_sf"/>
</dbReference>
<dbReference type="Proteomes" id="UP000220635">
    <property type="component" value="Unassembled WGS sequence"/>
</dbReference>
<dbReference type="InterPro" id="IPR035919">
    <property type="entry name" value="EAL_sf"/>
</dbReference>
<evidence type="ECO:0000259" key="3">
    <source>
        <dbReference type="PROSITE" id="PS50883"/>
    </source>
</evidence>
<evidence type="ECO:0000259" key="1">
    <source>
        <dbReference type="PROSITE" id="PS50112"/>
    </source>
</evidence>
<dbReference type="EMBL" id="NTWE01000027">
    <property type="protein sequence ID" value="PEW00893.1"/>
    <property type="molecule type" value="Genomic_DNA"/>
</dbReference>
<dbReference type="PROSITE" id="PS50883">
    <property type="entry name" value="EAL"/>
    <property type="match status" value="1"/>
</dbReference>
<dbReference type="PROSITE" id="PS50113">
    <property type="entry name" value="PAC"/>
    <property type="match status" value="1"/>
</dbReference>
<gene>
    <name evidence="5" type="ORF">CN425_15065</name>
</gene>
<dbReference type="SUPFAM" id="SSF141868">
    <property type="entry name" value="EAL domain-like"/>
    <property type="match status" value="1"/>
</dbReference>
<dbReference type="PROSITE" id="PS50887">
    <property type="entry name" value="GGDEF"/>
    <property type="match status" value="1"/>
</dbReference>
<feature type="domain" description="PAS" evidence="1">
    <location>
        <begin position="13"/>
        <end position="69"/>
    </location>
</feature>
<dbReference type="SMART" id="SM00091">
    <property type="entry name" value="PAS"/>
    <property type="match status" value="1"/>
</dbReference>
<dbReference type="PANTHER" id="PTHR44757:SF2">
    <property type="entry name" value="BIOFILM ARCHITECTURE MAINTENANCE PROTEIN MBAA"/>
    <property type="match status" value="1"/>
</dbReference>
<name>A0A2A9UZF7_BACCE</name>